<reference evidence="3" key="1">
    <citation type="journal article" date="2019" name="Int. J. Syst. Evol. Microbiol.">
        <title>The Global Catalogue of Microorganisms (GCM) 10K type strain sequencing project: providing services to taxonomists for standard genome sequencing and annotation.</title>
        <authorList>
            <consortium name="The Broad Institute Genomics Platform"/>
            <consortium name="The Broad Institute Genome Sequencing Center for Infectious Disease"/>
            <person name="Wu L."/>
            <person name="Ma J."/>
        </authorList>
    </citation>
    <scope>NUCLEOTIDE SEQUENCE [LARGE SCALE GENOMIC DNA]</scope>
    <source>
        <strain evidence="3">KCTC 62192</strain>
    </source>
</reference>
<keyword evidence="3" id="KW-1185">Reference proteome</keyword>
<sequence length="125" mass="13657">MRRITKADRITLSLVAFVATLLLSHGYYAAAAASLVLPLLLRACVIVADVFWTSFTGAPLIRARERRPGHGLSALLPAILHAGPRPRARDLFSTPAANQSAPPKPSRRLKSTRERLGRRVPENVD</sequence>
<dbReference type="EMBL" id="JBHRSK010000004">
    <property type="protein sequence ID" value="MFC2967290.1"/>
    <property type="molecule type" value="Genomic_DNA"/>
</dbReference>
<organism evidence="2 3">
    <name type="scientific">Acidimangrovimonas pyrenivorans</name>
    <dbReference type="NCBI Taxonomy" id="2030798"/>
    <lineage>
        <taxon>Bacteria</taxon>
        <taxon>Pseudomonadati</taxon>
        <taxon>Pseudomonadota</taxon>
        <taxon>Alphaproteobacteria</taxon>
        <taxon>Rhodobacterales</taxon>
        <taxon>Paracoccaceae</taxon>
        <taxon>Acidimangrovimonas</taxon>
    </lineage>
</organism>
<comment type="caution">
    <text evidence="2">The sequence shown here is derived from an EMBL/GenBank/DDBJ whole genome shotgun (WGS) entry which is preliminary data.</text>
</comment>
<dbReference type="RefSeq" id="WP_377831927.1">
    <property type="nucleotide sequence ID" value="NZ_JBHRSK010000004.1"/>
</dbReference>
<evidence type="ECO:0008006" key="4">
    <source>
        <dbReference type="Google" id="ProtNLM"/>
    </source>
</evidence>
<name>A0ABV7AE19_9RHOB</name>
<accession>A0ABV7AE19</accession>
<feature type="compositionally biased region" description="Basic and acidic residues" evidence="1">
    <location>
        <begin position="111"/>
        <end position="125"/>
    </location>
</feature>
<protein>
    <recommendedName>
        <fullName evidence="4">DUF2892 domain-containing protein</fullName>
    </recommendedName>
</protein>
<dbReference type="Proteomes" id="UP001595443">
    <property type="component" value="Unassembled WGS sequence"/>
</dbReference>
<gene>
    <name evidence="2" type="ORF">ACFOES_04215</name>
</gene>
<evidence type="ECO:0000313" key="3">
    <source>
        <dbReference type="Proteomes" id="UP001595443"/>
    </source>
</evidence>
<feature type="region of interest" description="Disordered" evidence="1">
    <location>
        <begin position="86"/>
        <end position="125"/>
    </location>
</feature>
<evidence type="ECO:0000256" key="1">
    <source>
        <dbReference type="SAM" id="MobiDB-lite"/>
    </source>
</evidence>
<evidence type="ECO:0000313" key="2">
    <source>
        <dbReference type="EMBL" id="MFC2967290.1"/>
    </source>
</evidence>
<proteinExistence type="predicted"/>